<feature type="transmembrane region" description="Helical" evidence="2">
    <location>
        <begin position="132"/>
        <end position="152"/>
    </location>
</feature>
<accession>A0ABU8N4I2</accession>
<organism evidence="3 4">
    <name type="scientific">Actinomycetospora aeridis</name>
    <dbReference type="NCBI Taxonomy" id="3129231"/>
    <lineage>
        <taxon>Bacteria</taxon>
        <taxon>Bacillati</taxon>
        <taxon>Actinomycetota</taxon>
        <taxon>Actinomycetes</taxon>
        <taxon>Pseudonocardiales</taxon>
        <taxon>Pseudonocardiaceae</taxon>
        <taxon>Actinomycetospora</taxon>
    </lineage>
</organism>
<dbReference type="EMBL" id="JBBEGL010000003">
    <property type="protein sequence ID" value="MEJ2886874.1"/>
    <property type="molecule type" value="Genomic_DNA"/>
</dbReference>
<gene>
    <name evidence="3" type="ORF">WCD41_10480</name>
</gene>
<evidence type="ECO:0000313" key="3">
    <source>
        <dbReference type="EMBL" id="MEJ2886874.1"/>
    </source>
</evidence>
<keyword evidence="2" id="KW-0812">Transmembrane</keyword>
<evidence type="ECO:0000256" key="1">
    <source>
        <dbReference type="SAM" id="MobiDB-lite"/>
    </source>
</evidence>
<feature type="transmembrane region" description="Helical" evidence="2">
    <location>
        <begin position="59"/>
        <end position="78"/>
    </location>
</feature>
<dbReference type="Proteomes" id="UP001370100">
    <property type="component" value="Unassembled WGS sequence"/>
</dbReference>
<protein>
    <recommendedName>
        <fullName evidence="5">DUF2269 domain-containing protein</fullName>
    </recommendedName>
</protein>
<name>A0ABU8N4I2_9PSEU</name>
<proteinExistence type="predicted"/>
<reference evidence="3 4" key="1">
    <citation type="submission" date="2024-03" db="EMBL/GenBank/DDBJ databases">
        <title>Actinomycetospora sp. OC33-EN06, a novel actinomycete isolated from wild orchid (Aerides multiflora).</title>
        <authorList>
            <person name="Suriyachadkun C."/>
        </authorList>
    </citation>
    <scope>NUCLEOTIDE SEQUENCE [LARGE SCALE GENOMIC DNA]</scope>
    <source>
        <strain evidence="3 4">OC33-EN06</strain>
    </source>
</reference>
<evidence type="ECO:0008006" key="5">
    <source>
        <dbReference type="Google" id="ProtNLM"/>
    </source>
</evidence>
<keyword evidence="4" id="KW-1185">Reference proteome</keyword>
<feature type="region of interest" description="Disordered" evidence="1">
    <location>
        <begin position="159"/>
        <end position="179"/>
    </location>
</feature>
<evidence type="ECO:0000256" key="2">
    <source>
        <dbReference type="SAM" id="Phobius"/>
    </source>
</evidence>
<dbReference type="RefSeq" id="WP_337713374.1">
    <property type="nucleotide sequence ID" value="NZ_JBBEGL010000003.1"/>
</dbReference>
<feature type="transmembrane region" description="Helical" evidence="2">
    <location>
        <begin position="90"/>
        <end position="112"/>
    </location>
</feature>
<keyword evidence="2" id="KW-1133">Transmembrane helix</keyword>
<evidence type="ECO:0000313" key="4">
    <source>
        <dbReference type="Proteomes" id="UP001370100"/>
    </source>
</evidence>
<comment type="caution">
    <text evidence="3">The sequence shown here is derived from an EMBL/GenBank/DDBJ whole genome shotgun (WGS) entry which is preliminary data.</text>
</comment>
<sequence>MASRLGRRTRRVLVFVHVVVSLGWMGAGAANVVLAATALTSPLGLAHACYVLIDRIDLWLVIPGAFGALGTGIALGLLTPWGLARHWWVLVKLVLTVGVILFSTLAVGVWVLESIEATAAGMAHPGPLAAPLVWGGATNLVAFLLMTWASVAKPWGTTPWTRRPTRRRTGATASVPAVS</sequence>
<keyword evidence="2" id="KW-0472">Membrane</keyword>